<keyword evidence="1" id="KW-0175">Coiled coil</keyword>
<dbReference type="GO" id="GO:0008017">
    <property type="term" value="F:microtubule binding"/>
    <property type="evidence" value="ECO:0007669"/>
    <property type="project" value="InterPro"/>
</dbReference>
<sequence length="1832" mass="211450">MVLRSEAVKPLNLNKSNNRPILRTVKDTIQITNSGNNIKPSTPTINNTIILDKPYIQLSKKTKELDANKLHKSVVDQKSDKNTKITKSRSFIEKNKKIITDKNSNDLLENKKLAEQKTTNKFPKASAKQKIIHVQDECRTGTNLPTESNNPKVDQTWSPPPKVINLKKTLVSPINLKKYCKTIFDEDEFLNAAKNIDTKSTKYTYTKISKHTNTIPQTKLIDKKTQVREVKKPEHLFSKLNLNNDYELIDKNIFDISIPEIVDIDTSLFQKNDNVKQIDIYQSRKTEEENGIFFNSEPSEINISTKILNAETQKDLQLPIHSNAGEIIKSINHLAERQDLLIDRCLPSKNHYSESTQTDDYNNLLSLFSSKTCSTLPMNFISVLKCKHNLQRSKKNYLESQKSNDLDINEHSISNKLFNNNNYTSNKNNVESTVNKIPDNIVECDNIVNLSNFEQSEHEYDSNKSKYSIINKTNISGEKYLSPIQLTKNNVESTVHNIPDIVDCDNTNSLSNFKQCEHEYDSNKSKYSLINKTNVSSENNLSSNQLPRNNVESTIHNILDIVDCDNTINLSNFKECEIEYDSNKSKYSLTNKAVISTPNNLSSNRLTRDNFCHDQINIVNNDEIFNNLNVLTNEDIKQILMKNNHDFDDLLTKNSSNDHILNSLSCCFPEIHDEFQAELCTLDQLNNSLGDIEKMGCDMSFKTNELSIDEEFSDHCTLDSNLQTMFTTPFSDNNSKQKSFLKLNSVSSNIMSVDKTITGLSIQMFEQFIKDEELRANQHRTILCLREKSLMNRLKWEVTKCDVQLKHFKLQPGQVQLIKQKQRGRVKKLEQSLSQVVQLGRTIDSLYKQRLIMLNEQLQHLKMQSSSKKIIRKLKNLDRITKKDGCRSINPHLFNQFDNTPFVNAVESKQTDINSIELNATSKNSTSPIKLINFELNKPKINLRNQATSPIDYEPKPIKKVENVQIQTNPDLSLKSMNDKSVQTSETPYFNNNNEDIKLSASFGFSKNHKLCLANLTKDNRSTMSSTKPVKLNHSPETSLSSNTEQSDMDIRITTLQEQLDSRKLESFRLKKEQKKLRLENLKSKEQDLLKQIDLYDKKIEESKKILMVELEKKNIQVTKLSKKHDSPLKNSSCSIIQNVTNYENNQSLEKHSEQLNVLDQTMWAGRNKYLYQTSIQNSNNESLNDSVLLDKSVHKLQNFSSKSKENLDGKVDKYKNKSCEFSEENQIYEFLPLHKEPTIIVVDPLHGVQTEIDMFKSQSIKTLIPLTSEINDNLIKETQTNCVNEDIGISIEAPICKYSILNQDKLNTSKSQEFFLENNLDIETSTLPYVNINYNAPNENSSNSGNIQRSILVDFNKNSSGECEEIQNNVKQFEIVNNEIKLEDNYSPDFTSDENISEFKESYNFTKPFMMESLDKQENNEFSCEEERSVGEIMMEDNTFIDQFSDDSDLILNETCSDDKIDTITNNILNNLLQDTFNKNKSFLFSKKSNLNIGTVETPLLIILEHGKKEDFIIHISEQTTTISDILLKRHIQPLVSETLQMYLPRLNKLETEELTKYLKWSSERKKLKLSECLSFQDHISKVEDDESLEIFDEKYQEQKTFSTGQDENSGIILSQTKQEADKLKLEQMRIEQEIERLRLSEETLREIPNKPPPPYKSPTKKKALSDIPYTFDEIHKIVLIAANKLFNDPQSSMSENDIKHLGSNLHADYITLIFDYCKEIAQDTFIEENNVPIWKKPIKNLKQFRSKPKNPKDLSDMVVNKLNQILDLDECEEKVNKFVIKQMYEEKSKWIDFQMDEMDIKNDIVQNLMKKLISNTIKNIKTNFYLKFIG</sequence>
<feature type="compositionally biased region" description="Polar residues" evidence="2">
    <location>
        <begin position="1035"/>
        <end position="1046"/>
    </location>
</feature>
<feature type="region of interest" description="Disordered" evidence="2">
    <location>
        <begin position="1022"/>
        <end position="1050"/>
    </location>
</feature>
<dbReference type="GO" id="GO:0005813">
    <property type="term" value="C:centrosome"/>
    <property type="evidence" value="ECO:0007669"/>
    <property type="project" value="InterPro"/>
</dbReference>
<evidence type="ECO:0000313" key="4">
    <source>
        <dbReference type="Proteomes" id="UP000325440"/>
    </source>
</evidence>
<protein>
    <recommendedName>
        <fullName evidence="5">Centrosome-associated protein 350</fullName>
    </recommendedName>
</protein>
<dbReference type="GO" id="GO:0034453">
    <property type="term" value="P:microtubule anchoring"/>
    <property type="evidence" value="ECO:0007669"/>
    <property type="project" value="InterPro"/>
</dbReference>
<reference evidence="3 4" key="1">
    <citation type="submission" date="2019-08" db="EMBL/GenBank/DDBJ databases">
        <authorList>
            <person name="Alioto T."/>
            <person name="Alioto T."/>
            <person name="Gomez Garrido J."/>
        </authorList>
    </citation>
    <scope>NUCLEOTIDE SEQUENCE [LARGE SCALE GENOMIC DNA]</scope>
</reference>
<feature type="coiled-coil region" evidence="1">
    <location>
        <begin position="1065"/>
        <end position="1099"/>
    </location>
</feature>
<feature type="compositionally biased region" description="Polar residues" evidence="2">
    <location>
        <begin position="140"/>
        <end position="157"/>
    </location>
</feature>
<evidence type="ECO:0000256" key="2">
    <source>
        <dbReference type="SAM" id="MobiDB-lite"/>
    </source>
</evidence>
<dbReference type="PANTHER" id="PTHR13958">
    <property type="entry name" value="CENTROSOME-ASSOCIATED PROTEIN 350"/>
    <property type="match status" value="1"/>
</dbReference>
<proteinExistence type="predicted"/>
<name>A0A5E4M8D4_9HEMI</name>
<accession>A0A5E4M8D4</accession>
<gene>
    <name evidence="3" type="ORF">CINCED_3A023348</name>
</gene>
<keyword evidence="4" id="KW-1185">Reference proteome</keyword>
<organism evidence="3 4">
    <name type="scientific">Cinara cedri</name>
    <dbReference type="NCBI Taxonomy" id="506608"/>
    <lineage>
        <taxon>Eukaryota</taxon>
        <taxon>Metazoa</taxon>
        <taxon>Ecdysozoa</taxon>
        <taxon>Arthropoda</taxon>
        <taxon>Hexapoda</taxon>
        <taxon>Insecta</taxon>
        <taxon>Pterygota</taxon>
        <taxon>Neoptera</taxon>
        <taxon>Paraneoptera</taxon>
        <taxon>Hemiptera</taxon>
        <taxon>Sternorrhyncha</taxon>
        <taxon>Aphidomorpha</taxon>
        <taxon>Aphidoidea</taxon>
        <taxon>Aphididae</taxon>
        <taxon>Lachninae</taxon>
        <taxon>Cinara</taxon>
    </lineage>
</organism>
<evidence type="ECO:0000256" key="1">
    <source>
        <dbReference type="SAM" id="Coils"/>
    </source>
</evidence>
<dbReference type="OrthoDB" id="306254at2759"/>
<dbReference type="Proteomes" id="UP000325440">
    <property type="component" value="Unassembled WGS sequence"/>
</dbReference>
<feature type="region of interest" description="Disordered" evidence="2">
    <location>
        <begin position="140"/>
        <end position="159"/>
    </location>
</feature>
<dbReference type="PANTHER" id="PTHR13958:SF3">
    <property type="entry name" value="CAP-GLY DOMAIN-CONTAINING PROTEIN-RELATED"/>
    <property type="match status" value="1"/>
</dbReference>
<dbReference type="InterPro" id="IPR028750">
    <property type="entry name" value="CEP350/CC187"/>
</dbReference>
<feature type="coiled-coil region" evidence="1">
    <location>
        <begin position="1615"/>
        <end position="1642"/>
    </location>
</feature>
<dbReference type="EMBL" id="CABPRJ010000016">
    <property type="protein sequence ID" value="VVC25631.1"/>
    <property type="molecule type" value="Genomic_DNA"/>
</dbReference>
<evidence type="ECO:0000313" key="3">
    <source>
        <dbReference type="EMBL" id="VVC25631.1"/>
    </source>
</evidence>
<evidence type="ECO:0008006" key="5">
    <source>
        <dbReference type="Google" id="ProtNLM"/>
    </source>
</evidence>